<dbReference type="PANTHER" id="PTHR42714">
    <property type="entry name" value="TRNA MODIFICATION GTPASE GTPBP3"/>
    <property type="match status" value="1"/>
</dbReference>
<dbReference type="InterPro" id="IPR031168">
    <property type="entry name" value="G_TrmE"/>
</dbReference>
<keyword evidence="3" id="KW-0547">Nucleotide-binding</keyword>
<dbReference type="GO" id="GO:0030488">
    <property type="term" value="P:tRNA methylation"/>
    <property type="evidence" value="ECO:0007669"/>
    <property type="project" value="TreeGrafter"/>
</dbReference>
<dbReference type="CDD" id="cd14858">
    <property type="entry name" value="TrmE_N"/>
    <property type="match status" value="1"/>
</dbReference>
<keyword evidence="2" id="KW-0819">tRNA processing</keyword>
<evidence type="ECO:0000256" key="4">
    <source>
        <dbReference type="ARBA" id="ARBA00023134"/>
    </source>
</evidence>
<evidence type="ECO:0000256" key="3">
    <source>
        <dbReference type="ARBA" id="ARBA00022741"/>
    </source>
</evidence>
<dbReference type="InterPro" id="IPR027266">
    <property type="entry name" value="TrmE/GcvT-like"/>
</dbReference>
<dbReference type="GO" id="GO:0005525">
    <property type="term" value="F:GTP binding"/>
    <property type="evidence" value="ECO:0007669"/>
    <property type="project" value="UniProtKB-KW"/>
</dbReference>
<dbReference type="InterPro" id="IPR025867">
    <property type="entry name" value="MnmE_helical"/>
</dbReference>
<dbReference type="HAMAP" id="MF_00379">
    <property type="entry name" value="GTPase_MnmE"/>
    <property type="match status" value="1"/>
</dbReference>
<evidence type="ECO:0000259" key="5">
    <source>
        <dbReference type="PROSITE" id="PS51709"/>
    </source>
</evidence>
<dbReference type="PANTHER" id="PTHR42714:SF2">
    <property type="entry name" value="TRNA MODIFICATION GTPASE GTPBP3, MITOCHONDRIAL"/>
    <property type="match status" value="1"/>
</dbReference>
<accession>A0A381S013</accession>
<dbReference type="GO" id="GO:0003924">
    <property type="term" value="F:GTPase activity"/>
    <property type="evidence" value="ECO:0007669"/>
    <property type="project" value="InterPro"/>
</dbReference>
<proteinExistence type="inferred from homology"/>
<dbReference type="GO" id="GO:0005829">
    <property type="term" value="C:cytosol"/>
    <property type="evidence" value="ECO:0007669"/>
    <property type="project" value="TreeGrafter"/>
</dbReference>
<dbReference type="InterPro" id="IPR004520">
    <property type="entry name" value="GTPase_MnmE"/>
</dbReference>
<protein>
    <recommendedName>
        <fullName evidence="5">TrmE-type G domain-containing protein</fullName>
    </recommendedName>
</protein>
<keyword evidence="4" id="KW-0342">GTP-binding</keyword>
<evidence type="ECO:0000256" key="1">
    <source>
        <dbReference type="ARBA" id="ARBA00011043"/>
    </source>
</evidence>
<evidence type="ECO:0000256" key="2">
    <source>
        <dbReference type="ARBA" id="ARBA00022694"/>
    </source>
</evidence>
<dbReference type="NCBIfam" id="TIGR00231">
    <property type="entry name" value="small_GTP"/>
    <property type="match status" value="1"/>
</dbReference>
<name>A0A381S013_9ZZZZ</name>
<dbReference type="PROSITE" id="PS51709">
    <property type="entry name" value="G_TRME"/>
    <property type="match status" value="1"/>
</dbReference>
<dbReference type="InterPro" id="IPR018948">
    <property type="entry name" value="GTP-bd_TrmE_N"/>
</dbReference>
<evidence type="ECO:0000313" key="6">
    <source>
        <dbReference type="EMBL" id="SUZ96721.1"/>
    </source>
</evidence>
<organism evidence="6">
    <name type="scientific">marine metagenome</name>
    <dbReference type="NCBI Taxonomy" id="408172"/>
    <lineage>
        <taxon>unclassified sequences</taxon>
        <taxon>metagenomes</taxon>
        <taxon>ecological metagenomes</taxon>
    </lineage>
</organism>
<feature type="domain" description="TrmE-type G" evidence="5">
    <location>
        <begin position="156"/>
        <end position="303"/>
    </location>
</feature>
<reference evidence="6" key="1">
    <citation type="submission" date="2018-05" db="EMBL/GenBank/DDBJ databases">
        <authorList>
            <person name="Lanie J.A."/>
            <person name="Ng W.-L."/>
            <person name="Kazmierczak K.M."/>
            <person name="Andrzejewski T.M."/>
            <person name="Davidsen T.M."/>
            <person name="Wayne K.J."/>
            <person name="Tettelin H."/>
            <person name="Glass J.I."/>
            <person name="Rusch D."/>
            <person name="Podicherti R."/>
            <person name="Tsui H.-C.T."/>
            <person name="Winkler M.E."/>
        </authorList>
    </citation>
    <scope>NUCLEOTIDE SEQUENCE</scope>
</reference>
<dbReference type="Pfam" id="PF01926">
    <property type="entry name" value="MMR_HSR1"/>
    <property type="match status" value="1"/>
</dbReference>
<dbReference type="Gene3D" id="3.40.50.300">
    <property type="entry name" value="P-loop containing nucleotide triphosphate hydrolases"/>
    <property type="match status" value="1"/>
</dbReference>
<gene>
    <name evidence="6" type="ORF">METZ01_LOCUS49575</name>
</gene>
<dbReference type="Pfam" id="PF12631">
    <property type="entry name" value="MnmE_helical"/>
    <property type="match status" value="1"/>
</dbReference>
<sequence>MVVFFGAPRSYTGEDVVEIHCHGNPVIVDSIVGASIFFGARVAEPGEFTKRAFLNEKIDLTQAESVADLIAAQTTSALVAAQSSLSGEFSRLINKTIDKVIAARVLVEACLDFSDEESVSVFESTKEEIVLCIQKGVDAVSLLLEGSRVGSKMREGLRVVILGPPNCGKSTLLNRLAREEVAIVSDSPGTTRDLLRVTLDLGGLPVEFVDTAGLRDDAHEEVEVEGMKRALSVLESADLVILMSCVGENFDPPTPPTAKTLRLFNKIDAHPNYAPSEPGEVFISALTGQGIEGFVSSVFSAFGVGSGIEVPVLARRRHVDGLEKSLAFLSSSLSFLNAGDDLVLIAEDLKEAQKHLGFITRPLTSDELLGHVFSEFCIGK</sequence>
<comment type="similarity">
    <text evidence="1">Belongs to the TRAFAC class TrmE-Era-EngA-EngB-Septin-like GTPase superfamily. TrmE GTPase family.</text>
</comment>
<dbReference type="InterPro" id="IPR005225">
    <property type="entry name" value="Small_GTP-bd"/>
</dbReference>
<dbReference type="Pfam" id="PF10396">
    <property type="entry name" value="TrmE_N"/>
    <property type="match status" value="1"/>
</dbReference>
<dbReference type="InterPro" id="IPR006073">
    <property type="entry name" value="GTP-bd"/>
</dbReference>
<dbReference type="Gene3D" id="1.20.120.430">
    <property type="entry name" value="tRNA modification GTPase MnmE domain 2"/>
    <property type="match status" value="1"/>
</dbReference>
<dbReference type="GO" id="GO:0002098">
    <property type="term" value="P:tRNA wobble uridine modification"/>
    <property type="evidence" value="ECO:0007669"/>
    <property type="project" value="TreeGrafter"/>
</dbReference>
<dbReference type="InterPro" id="IPR027417">
    <property type="entry name" value="P-loop_NTPase"/>
</dbReference>
<dbReference type="EMBL" id="UINC01002442">
    <property type="protein sequence ID" value="SUZ96721.1"/>
    <property type="molecule type" value="Genomic_DNA"/>
</dbReference>
<dbReference type="InterPro" id="IPR027368">
    <property type="entry name" value="MnmE_dom2"/>
</dbReference>
<dbReference type="SUPFAM" id="SSF52540">
    <property type="entry name" value="P-loop containing nucleoside triphosphate hydrolases"/>
    <property type="match status" value="1"/>
</dbReference>
<dbReference type="Gene3D" id="3.30.1360.120">
    <property type="entry name" value="Probable tRNA modification gtpase trme, domain 1"/>
    <property type="match status" value="1"/>
</dbReference>
<dbReference type="AlphaFoldDB" id="A0A381S013"/>
<dbReference type="CDD" id="cd04164">
    <property type="entry name" value="trmE"/>
    <property type="match status" value="1"/>
</dbReference>